<protein>
    <submittedName>
        <fullName evidence="2">Peptidase, membrane zinc metallopeptidase, putative</fullName>
    </submittedName>
</protein>
<gene>
    <name evidence="2" type="ORF">LEA_10267</name>
</gene>
<sequence length="107" mass="11600">NIGSNLSIPLIFLGVLLSWNQTLIQLGIWAFALTVIFQLVTLPVEFNASRRAIVKVEEYGLLGSEEVSGGKKVLTAAALTYVAGAASSALQLLRLILLYGGNRRRRD</sequence>
<dbReference type="PANTHER" id="PTHR36434">
    <property type="entry name" value="MEMBRANE PROTEASE YUGP-RELATED"/>
    <property type="match status" value="1"/>
</dbReference>
<reference evidence="2" key="1">
    <citation type="journal article" date="2013" name="Environ. Microbiol.">
        <title>Microbiota from the distal guts of lean and obese adolescents exhibit partial functional redundancy besides clear differences in community structure.</title>
        <authorList>
            <person name="Ferrer M."/>
            <person name="Ruiz A."/>
            <person name="Lanza F."/>
            <person name="Haange S.B."/>
            <person name="Oberbach A."/>
            <person name="Till H."/>
            <person name="Bargiela R."/>
            <person name="Campoy C."/>
            <person name="Segura M.T."/>
            <person name="Richter M."/>
            <person name="von Bergen M."/>
            <person name="Seifert J."/>
            <person name="Suarez A."/>
        </authorList>
    </citation>
    <scope>NUCLEOTIDE SEQUENCE</scope>
</reference>
<dbReference type="InterPro" id="IPR007395">
    <property type="entry name" value="Zn_peptidase_2"/>
</dbReference>
<accession>K1T7K3</accession>
<proteinExistence type="predicted"/>
<comment type="caution">
    <text evidence="2">The sequence shown here is derived from an EMBL/GenBank/DDBJ whole genome shotgun (WGS) entry which is preliminary data.</text>
</comment>
<dbReference type="AlphaFoldDB" id="K1T7K3"/>
<evidence type="ECO:0000313" key="2">
    <source>
        <dbReference type="EMBL" id="EKC65548.1"/>
    </source>
</evidence>
<keyword evidence="1" id="KW-0812">Transmembrane</keyword>
<dbReference type="EMBL" id="AJWY01006905">
    <property type="protein sequence ID" value="EKC65548.1"/>
    <property type="molecule type" value="Genomic_DNA"/>
</dbReference>
<feature type="non-terminal residue" evidence="2">
    <location>
        <position position="1"/>
    </location>
</feature>
<name>K1T7K3_9ZZZZ</name>
<dbReference type="Pfam" id="PF04298">
    <property type="entry name" value="Zn_peptidase_2"/>
    <property type="match status" value="1"/>
</dbReference>
<keyword evidence="1" id="KW-0472">Membrane</keyword>
<organism evidence="2">
    <name type="scientific">human gut metagenome</name>
    <dbReference type="NCBI Taxonomy" id="408170"/>
    <lineage>
        <taxon>unclassified sequences</taxon>
        <taxon>metagenomes</taxon>
        <taxon>organismal metagenomes</taxon>
    </lineage>
</organism>
<feature type="transmembrane region" description="Helical" evidence="1">
    <location>
        <begin position="73"/>
        <end position="97"/>
    </location>
</feature>
<evidence type="ECO:0000256" key="1">
    <source>
        <dbReference type="SAM" id="Phobius"/>
    </source>
</evidence>
<keyword evidence="1" id="KW-1133">Transmembrane helix</keyword>
<dbReference type="PANTHER" id="PTHR36434:SF1">
    <property type="entry name" value="MEMBRANE PROTEASE YUGP-RELATED"/>
    <property type="match status" value="1"/>
</dbReference>
<feature type="transmembrane region" description="Helical" evidence="1">
    <location>
        <begin position="12"/>
        <end position="40"/>
    </location>
</feature>